<gene>
    <name evidence="2" type="ORF">N0V93_001052</name>
</gene>
<evidence type="ECO:0000256" key="1">
    <source>
        <dbReference type="SAM" id="MobiDB-lite"/>
    </source>
</evidence>
<dbReference type="AlphaFoldDB" id="A0A9W9D2A0"/>
<name>A0A9W9D2A0_9PEZI</name>
<dbReference type="EMBL" id="JAPEVB010000001">
    <property type="protein sequence ID" value="KAJ4396830.1"/>
    <property type="molecule type" value="Genomic_DNA"/>
</dbReference>
<organism evidence="2 3">
    <name type="scientific">Gnomoniopsis smithogilvyi</name>
    <dbReference type="NCBI Taxonomy" id="1191159"/>
    <lineage>
        <taxon>Eukaryota</taxon>
        <taxon>Fungi</taxon>
        <taxon>Dikarya</taxon>
        <taxon>Ascomycota</taxon>
        <taxon>Pezizomycotina</taxon>
        <taxon>Sordariomycetes</taxon>
        <taxon>Sordariomycetidae</taxon>
        <taxon>Diaporthales</taxon>
        <taxon>Gnomoniaceae</taxon>
        <taxon>Gnomoniopsis</taxon>
    </lineage>
</organism>
<comment type="caution">
    <text evidence="2">The sequence shown here is derived from an EMBL/GenBank/DDBJ whole genome shotgun (WGS) entry which is preliminary data.</text>
</comment>
<proteinExistence type="predicted"/>
<evidence type="ECO:0000313" key="2">
    <source>
        <dbReference type="EMBL" id="KAJ4396830.1"/>
    </source>
</evidence>
<reference evidence="2" key="1">
    <citation type="submission" date="2022-10" db="EMBL/GenBank/DDBJ databases">
        <title>Tapping the CABI collections for fungal endophytes: first genome assemblies for Collariella, Neodidymelliopsis, Ascochyta clinopodiicola, Didymella pomorum, Didymosphaeria variabile, Neocosmospora piperis and Neocucurbitaria cava.</title>
        <authorList>
            <person name="Hill R."/>
        </authorList>
    </citation>
    <scope>NUCLEOTIDE SEQUENCE</scope>
    <source>
        <strain evidence="2">IMI 355082</strain>
    </source>
</reference>
<evidence type="ECO:0000313" key="3">
    <source>
        <dbReference type="Proteomes" id="UP001140453"/>
    </source>
</evidence>
<feature type="region of interest" description="Disordered" evidence="1">
    <location>
        <begin position="92"/>
        <end position="121"/>
    </location>
</feature>
<sequence length="121" mass="13322">MSPEAENVKTWNGQQSDTSPEPVRKCHLQLAYECGKTEVPCGKMIEHSYMSLKIDKTCKTCAVKINKAQGTLSRIRDQLAMAKLKLRMPPESLAKGEETGDEALSPVELGLTTTGMGLQKR</sequence>
<feature type="region of interest" description="Disordered" evidence="1">
    <location>
        <begin position="1"/>
        <end position="22"/>
    </location>
</feature>
<dbReference type="OrthoDB" id="5183674at2759"/>
<dbReference type="Proteomes" id="UP001140453">
    <property type="component" value="Unassembled WGS sequence"/>
</dbReference>
<accession>A0A9W9D2A0</accession>
<keyword evidence="3" id="KW-1185">Reference proteome</keyword>
<feature type="compositionally biased region" description="Polar residues" evidence="1">
    <location>
        <begin position="9"/>
        <end position="19"/>
    </location>
</feature>
<protein>
    <submittedName>
        <fullName evidence="2">Uncharacterized protein</fullName>
    </submittedName>
</protein>
<feature type="compositionally biased region" description="Polar residues" evidence="1">
    <location>
        <begin position="111"/>
        <end position="121"/>
    </location>
</feature>